<dbReference type="Proteomes" id="UP000887580">
    <property type="component" value="Unplaced"/>
</dbReference>
<dbReference type="WBParaSite" id="PS1159_v2.g266.t1">
    <property type="protein sequence ID" value="PS1159_v2.g266.t1"/>
    <property type="gene ID" value="PS1159_v2.g266"/>
</dbReference>
<sequence>MNNKIILISIILVVALIAVESASVPFPFNDSPTKMRITVEFDGEGSDVNECDAKCIKNCTKEYAKDPKGFVECMKNCGCIPPAEIEADENAYEIQESNDNEKPDFLSYLKPQKSSEKCVGENCKGKCCPVCMHKCMSHCPQKKDKSECKKHCQFFCCHDSTE</sequence>
<proteinExistence type="predicted"/>
<protein>
    <submittedName>
        <fullName evidence="2">Uncharacterized protein</fullName>
    </submittedName>
</protein>
<organism evidence="1 2">
    <name type="scientific">Panagrolaimus sp. PS1159</name>
    <dbReference type="NCBI Taxonomy" id="55785"/>
    <lineage>
        <taxon>Eukaryota</taxon>
        <taxon>Metazoa</taxon>
        <taxon>Ecdysozoa</taxon>
        <taxon>Nematoda</taxon>
        <taxon>Chromadorea</taxon>
        <taxon>Rhabditida</taxon>
        <taxon>Tylenchina</taxon>
        <taxon>Panagrolaimomorpha</taxon>
        <taxon>Panagrolaimoidea</taxon>
        <taxon>Panagrolaimidae</taxon>
        <taxon>Panagrolaimus</taxon>
    </lineage>
</organism>
<evidence type="ECO:0000313" key="1">
    <source>
        <dbReference type="Proteomes" id="UP000887580"/>
    </source>
</evidence>
<reference evidence="2" key="1">
    <citation type="submission" date="2022-11" db="UniProtKB">
        <authorList>
            <consortium name="WormBaseParasite"/>
        </authorList>
    </citation>
    <scope>IDENTIFICATION</scope>
</reference>
<name>A0AC35G941_9BILA</name>
<evidence type="ECO:0000313" key="2">
    <source>
        <dbReference type="WBParaSite" id="PS1159_v2.g266.t1"/>
    </source>
</evidence>
<accession>A0AC35G941</accession>